<keyword evidence="1" id="KW-1133">Transmembrane helix</keyword>
<reference evidence="2" key="1">
    <citation type="submission" date="2015-07" db="EMBL/GenBank/DDBJ databases">
        <title>Draft Genome Sequences of Anaerolinea thermolimosa IMO-1, Bellilinea caldifistulae GOMI-1, Leptolinea tardivitalis YMTK-2, Levilinea saccharolytica KIBI-1,Longilinea arvoryzae KOME-1, Previously Described as Members of the Anaerolineaceae (Chloroflexi).</title>
        <authorList>
            <person name="Sekiguchi Y."/>
            <person name="Ohashi A."/>
            <person name="Matsuura N."/>
            <person name="Tourlousse M.D."/>
        </authorList>
    </citation>
    <scope>NUCLEOTIDE SEQUENCE [LARGE SCALE GENOMIC DNA]</scope>
    <source>
        <strain evidence="2">KOME-1</strain>
    </source>
</reference>
<evidence type="ECO:0000256" key="1">
    <source>
        <dbReference type="SAM" id="Phobius"/>
    </source>
</evidence>
<dbReference type="OrthoDB" id="156395at2"/>
<evidence type="ECO:0000313" key="3">
    <source>
        <dbReference type="Proteomes" id="UP000055060"/>
    </source>
</evidence>
<accession>A0A0S7BKA4</accession>
<keyword evidence="3" id="KW-1185">Reference proteome</keyword>
<dbReference type="Proteomes" id="UP000055060">
    <property type="component" value="Unassembled WGS sequence"/>
</dbReference>
<dbReference type="RefSeq" id="WP_075073882.1">
    <property type="nucleotide sequence ID" value="NZ_DF967972.1"/>
</dbReference>
<proteinExistence type="predicted"/>
<gene>
    <name evidence="2" type="ORF">LARV_02415</name>
</gene>
<name>A0A0S7BKA4_9CHLR</name>
<feature type="transmembrane region" description="Helical" evidence="1">
    <location>
        <begin position="16"/>
        <end position="36"/>
    </location>
</feature>
<keyword evidence="1" id="KW-0472">Membrane</keyword>
<protein>
    <recommendedName>
        <fullName evidence="4">NERD domain-containing protein</fullName>
    </recommendedName>
</protein>
<evidence type="ECO:0008006" key="4">
    <source>
        <dbReference type="Google" id="ProtNLM"/>
    </source>
</evidence>
<dbReference type="AlphaFoldDB" id="A0A0S7BKA4"/>
<dbReference type="EMBL" id="DF967972">
    <property type="protein sequence ID" value="GAP14642.1"/>
    <property type="molecule type" value="Genomic_DNA"/>
</dbReference>
<dbReference type="STRING" id="360412.LARV_02415"/>
<evidence type="ECO:0000313" key="2">
    <source>
        <dbReference type="EMBL" id="GAP14642.1"/>
    </source>
</evidence>
<sequence>MKIASNTKLINRNQKIARYTTFAALAILGVGLYISFTAPEAFSWSLGALVVGFLLSQVGMTYSNKFGKSPRPDEALTASLKGLEEKYTLYHYNSPVNHLLVGPAGVWVLMPYFQGGAVSYNPKKNRWTQKGGNFFLKLFGQESLGRPDLEVQYNTGEIKKFLEKQLPEAEIPEIKAALVFFNKSAVLNVEDAPVPALPGEKVKDFFRKQAKESSLSPEVVTLIQKILPPGE</sequence>
<keyword evidence="1" id="KW-0812">Transmembrane</keyword>
<organism evidence="2">
    <name type="scientific">Longilinea arvoryzae</name>
    <dbReference type="NCBI Taxonomy" id="360412"/>
    <lineage>
        <taxon>Bacteria</taxon>
        <taxon>Bacillati</taxon>
        <taxon>Chloroflexota</taxon>
        <taxon>Anaerolineae</taxon>
        <taxon>Anaerolineales</taxon>
        <taxon>Anaerolineaceae</taxon>
        <taxon>Longilinea</taxon>
    </lineage>
</organism>